<accession>A0ABW0GQ58</accession>
<protein>
    <recommendedName>
        <fullName evidence="3">DUF2993 domain-containing protein</fullName>
    </recommendedName>
</protein>
<organism evidence="1 2">
    <name type="scientific">Aquipuribacter nitratireducens</name>
    <dbReference type="NCBI Taxonomy" id="650104"/>
    <lineage>
        <taxon>Bacteria</taxon>
        <taxon>Bacillati</taxon>
        <taxon>Actinomycetota</taxon>
        <taxon>Actinomycetes</taxon>
        <taxon>Micrococcales</taxon>
        <taxon>Intrasporangiaceae</taxon>
        <taxon>Aquipuribacter</taxon>
    </lineage>
</organism>
<gene>
    <name evidence="1" type="ORF">ACFPJ6_09195</name>
</gene>
<keyword evidence="2" id="KW-1185">Reference proteome</keyword>
<proteinExistence type="predicted"/>
<evidence type="ECO:0000313" key="2">
    <source>
        <dbReference type="Proteomes" id="UP001596122"/>
    </source>
</evidence>
<comment type="caution">
    <text evidence="1">The sequence shown here is derived from an EMBL/GenBank/DDBJ whole genome shotgun (WGS) entry which is preliminary data.</text>
</comment>
<evidence type="ECO:0008006" key="3">
    <source>
        <dbReference type="Google" id="ProtNLM"/>
    </source>
</evidence>
<reference evidence="2" key="1">
    <citation type="journal article" date="2019" name="Int. J. Syst. Evol. Microbiol.">
        <title>The Global Catalogue of Microorganisms (GCM) 10K type strain sequencing project: providing services to taxonomists for standard genome sequencing and annotation.</title>
        <authorList>
            <consortium name="The Broad Institute Genomics Platform"/>
            <consortium name="The Broad Institute Genome Sequencing Center for Infectious Disease"/>
            <person name="Wu L."/>
            <person name="Ma J."/>
        </authorList>
    </citation>
    <scope>NUCLEOTIDE SEQUENCE [LARGE SCALE GENOMIC DNA]</scope>
    <source>
        <strain evidence="2">CCUG 43114</strain>
    </source>
</reference>
<dbReference type="RefSeq" id="WP_340270833.1">
    <property type="nucleotide sequence ID" value="NZ_JBBEOG010000008.1"/>
</dbReference>
<sequence>MTTAARSFLALVVLLLLLGGVVVGAELVVRSQVDSTFRDTVEEELARLTDPDGSFEQVETDVAGYALLGLLRGRFDAVTVTARDGVVGGVAVPVLDVAADRVSPDGRRVDSLEVRVRADAAALLASQVADEAAAESLRSTAEVTAPDRIAASLPVELPVLGAQQVDVEVEVRPQDGGIVVTPTSATLPALGEALDLAQLGVLTGFALEATTLPGGLQLDGIRLEATPDRPELVADLSCDRGCSLR</sequence>
<name>A0ABW0GQ58_9MICO</name>
<evidence type="ECO:0000313" key="1">
    <source>
        <dbReference type="EMBL" id="MFC5380966.1"/>
    </source>
</evidence>
<dbReference type="EMBL" id="JBHSLD010000007">
    <property type="protein sequence ID" value="MFC5380966.1"/>
    <property type="molecule type" value="Genomic_DNA"/>
</dbReference>
<dbReference type="Proteomes" id="UP001596122">
    <property type="component" value="Unassembled WGS sequence"/>
</dbReference>